<evidence type="ECO:0000259" key="2">
    <source>
        <dbReference type="Pfam" id="PF05970"/>
    </source>
</evidence>
<sequence>MRLAIHLPNQQQVVFQSGQEVAAVARASMRHTTLTEWFLLNQHDVEAHNYNYADIPQGKGDQVTSVASTGIVAMLLDGGRNAHSVFKIPLVLDATSTCNVTPNSPEAKLLREIKIIIWDEAPMTHIHAFLAVNRPL</sequence>
<dbReference type="Gene3D" id="3.40.50.300">
    <property type="entry name" value="P-loop containing nucleotide triphosphate hydrolases"/>
    <property type="match status" value="1"/>
</dbReference>
<protein>
    <recommendedName>
        <fullName evidence="1">ATP-dependent DNA helicase</fullName>
        <ecNumber evidence="1">5.6.2.3</ecNumber>
    </recommendedName>
</protein>
<keyword evidence="1" id="KW-0067">ATP-binding</keyword>
<keyword evidence="1" id="KW-0234">DNA repair</keyword>
<dbReference type="PANTHER" id="PTHR10492:SF57">
    <property type="entry name" value="ATP-DEPENDENT DNA HELICASE"/>
    <property type="match status" value="1"/>
</dbReference>
<keyword evidence="1" id="KW-0547">Nucleotide-binding</keyword>
<evidence type="ECO:0000313" key="4">
    <source>
        <dbReference type="EMBL" id="GBN39724.1"/>
    </source>
</evidence>
<organism evidence="4 5">
    <name type="scientific">Araneus ventricosus</name>
    <name type="common">Orbweaver spider</name>
    <name type="synonym">Epeira ventricosa</name>
    <dbReference type="NCBI Taxonomy" id="182803"/>
    <lineage>
        <taxon>Eukaryota</taxon>
        <taxon>Metazoa</taxon>
        <taxon>Ecdysozoa</taxon>
        <taxon>Arthropoda</taxon>
        <taxon>Chelicerata</taxon>
        <taxon>Arachnida</taxon>
        <taxon>Araneae</taxon>
        <taxon>Araneomorphae</taxon>
        <taxon>Entelegynae</taxon>
        <taxon>Araneoidea</taxon>
        <taxon>Araneidae</taxon>
        <taxon>Araneus</taxon>
    </lineage>
</organism>
<evidence type="ECO:0000313" key="3">
    <source>
        <dbReference type="EMBL" id="GBN39617.1"/>
    </source>
</evidence>
<comment type="cofactor">
    <cofactor evidence="1">
        <name>Mg(2+)</name>
        <dbReference type="ChEBI" id="CHEBI:18420"/>
    </cofactor>
</comment>
<keyword evidence="1" id="KW-0233">DNA recombination</keyword>
<dbReference type="OrthoDB" id="272985at2759"/>
<keyword evidence="1" id="KW-0347">Helicase</keyword>
<comment type="catalytic activity">
    <reaction evidence="1">
        <text>ATP + H2O = ADP + phosphate + H(+)</text>
        <dbReference type="Rhea" id="RHEA:13065"/>
        <dbReference type="ChEBI" id="CHEBI:15377"/>
        <dbReference type="ChEBI" id="CHEBI:15378"/>
        <dbReference type="ChEBI" id="CHEBI:30616"/>
        <dbReference type="ChEBI" id="CHEBI:43474"/>
        <dbReference type="ChEBI" id="CHEBI:456216"/>
        <dbReference type="EC" id="5.6.2.3"/>
    </reaction>
</comment>
<dbReference type="InterPro" id="IPR010285">
    <property type="entry name" value="DNA_helicase_pif1-like_DEAD"/>
</dbReference>
<dbReference type="Pfam" id="PF05970">
    <property type="entry name" value="PIF1"/>
    <property type="match status" value="1"/>
</dbReference>
<dbReference type="GO" id="GO:0005524">
    <property type="term" value="F:ATP binding"/>
    <property type="evidence" value="ECO:0007669"/>
    <property type="project" value="UniProtKB-KW"/>
</dbReference>
<name>A0A4Y2NLK4_ARAVE</name>
<keyword evidence="5" id="KW-1185">Reference proteome</keyword>
<dbReference type="GO" id="GO:0000723">
    <property type="term" value="P:telomere maintenance"/>
    <property type="evidence" value="ECO:0007669"/>
    <property type="project" value="InterPro"/>
</dbReference>
<evidence type="ECO:0000313" key="5">
    <source>
        <dbReference type="Proteomes" id="UP000499080"/>
    </source>
</evidence>
<accession>A0A4Y2NLK4</accession>
<evidence type="ECO:0000256" key="1">
    <source>
        <dbReference type="RuleBase" id="RU363044"/>
    </source>
</evidence>
<feature type="domain" description="DNA helicase Pif1-like DEAD-box helicase" evidence="2">
    <location>
        <begin position="58"/>
        <end position="134"/>
    </location>
</feature>
<dbReference type="AlphaFoldDB" id="A0A4Y2NLK4"/>
<reference evidence="4 5" key="1">
    <citation type="journal article" date="2019" name="Sci. Rep.">
        <title>Orb-weaving spider Araneus ventricosus genome elucidates the spidroin gene catalogue.</title>
        <authorList>
            <person name="Kono N."/>
            <person name="Nakamura H."/>
            <person name="Ohtoshi R."/>
            <person name="Moran D.A.P."/>
            <person name="Shinohara A."/>
            <person name="Yoshida Y."/>
            <person name="Fujiwara M."/>
            <person name="Mori M."/>
            <person name="Tomita M."/>
            <person name="Arakawa K."/>
        </authorList>
    </citation>
    <scope>NUCLEOTIDE SEQUENCE [LARGE SCALE GENOMIC DNA]</scope>
</reference>
<comment type="caution">
    <text evidence="4">The sequence shown here is derived from an EMBL/GenBank/DDBJ whole genome shotgun (WGS) entry which is preliminary data.</text>
</comment>
<dbReference type="EC" id="5.6.2.3" evidence="1"/>
<gene>
    <name evidence="3" type="ORF">AVEN_120794_1</name>
    <name evidence="4" type="ORF">AVEN_37156_1</name>
</gene>
<dbReference type="EMBL" id="BGPR01009381">
    <property type="protein sequence ID" value="GBN39617.1"/>
    <property type="molecule type" value="Genomic_DNA"/>
</dbReference>
<dbReference type="GO" id="GO:0043139">
    <property type="term" value="F:5'-3' DNA helicase activity"/>
    <property type="evidence" value="ECO:0007669"/>
    <property type="project" value="UniProtKB-EC"/>
</dbReference>
<dbReference type="GO" id="GO:0016787">
    <property type="term" value="F:hydrolase activity"/>
    <property type="evidence" value="ECO:0007669"/>
    <property type="project" value="UniProtKB-KW"/>
</dbReference>
<dbReference type="GO" id="GO:0006281">
    <property type="term" value="P:DNA repair"/>
    <property type="evidence" value="ECO:0007669"/>
    <property type="project" value="UniProtKB-KW"/>
</dbReference>
<dbReference type="Proteomes" id="UP000499080">
    <property type="component" value="Unassembled WGS sequence"/>
</dbReference>
<dbReference type="GO" id="GO:0006310">
    <property type="term" value="P:DNA recombination"/>
    <property type="evidence" value="ECO:0007669"/>
    <property type="project" value="UniProtKB-KW"/>
</dbReference>
<keyword evidence="1" id="KW-0378">Hydrolase</keyword>
<dbReference type="PANTHER" id="PTHR10492">
    <property type="match status" value="1"/>
</dbReference>
<dbReference type="InterPro" id="IPR027417">
    <property type="entry name" value="P-loop_NTPase"/>
</dbReference>
<dbReference type="EMBL" id="BGPR01009395">
    <property type="protein sequence ID" value="GBN39724.1"/>
    <property type="molecule type" value="Genomic_DNA"/>
</dbReference>
<proteinExistence type="inferred from homology"/>
<comment type="similarity">
    <text evidence="1">Belongs to the helicase family.</text>
</comment>
<keyword evidence="1" id="KW-0227">DNA damage</keyword>